<name>A0AAE0A204_9ROSI</name>
<evidence type="ECO:0000313" key="1">
    <source>
        <dbReference type="EMBL" id="KAK3198787.1"/>
    </source>
</evidence>
<dbReference type="PANTHER" id="PTHR31286:SF60">
    <property type="entry name" value="PROTEIN, PUTATIVE-RELATED"/>
    <property type="match status" value="1"/>
</dbReference>
<evidence type="ECO:0000313" key="2">
    <source>
        <dbReference type="Proteomes" id="UP001281410"/>
    </source>
</evidence>
<dbReference type="PANTHER" id="PTHR31286">
    <property type="entry name" value="GLYCINE-RICH CELL WALL STRUCTURAL PROTEIN 1.8-LIKE"/>
    <property type="match status" value="1"/>
</dbReference>
<sequence>MSLCVPMVARCLMDRTDPLVGSSSLSVRRSLPRGQAVVGVVDPVVGGSLPTSSIRGSSFTDLFKVASIQVDNVFGPSILLKKGGYMAVRVDPSAYKSRLEVSRGIGVPLPLDRATMEGDFRHFARVMVDIDLSIVPTSSLLLERDDSHSSFISVEYENLLAFCSTGSSIGHFPNSCHWNKSGKGIPISFSKPDSARDGPTTIIADEGFQVP</sequence>
<organism evidence="1 2">
    <name type="scientific">Dipteronia sinensis</name>
    <dbReference type="NCBI Taxonomy" id="43782"/>
    <lineage>
        <taxon>Eukaryota</taxon>
        <taxon>Viridiplantae</taxon>
        <taxon>Streptophyta</taxon>
        <taxon>Embryophyta</taxon>
        <taxon>Tracheophyta</taxon>
        <taxon>Spermatophyta</taxon>
        <taxon>Magnoliopsida</taxon>
        <taxon>eudicotyledons</taxon>
        <taxon>Gunneridae</taxon>
        <taxon>Pentapetalae</taxon>
        <taxon>rosids</taxon>
        <taxon>malvids</taxon>
        <taxon>Sapindales</taxon>
        <taxon>Sapindaceae</taxon>
        <taxon>Hippocastanoideae</taxon>
        <taxon>Acereae</taxon>
        <taxon>Dipteronia</taxon>
    </lineage>
</organism>
<dbReference type="InterPro" id="IPR040256">
    <property type="entry name" value="At4g02000-like"/>
</dbReference>
<dbReference type="EMBL" id="JANJYJ010000007">
    <property type="protein sequence ID" value="KAK3198787.1"/>
    <property type="molecule type" value="Genomic_DNA"/>
</dbReference>
<reference evidence="1" key="1">
    <citation type="journal article" date="2023" name="Plant J.">
        <title>Genome sequences and population genomics provide insights into the demographic history, inbreeding, and mutation load of two 'living fossil' tree species of Dipteronia.</title>
        <authorList>
            <person name="Feng Y."/>
            <person name="Comes H.P."/>
            <person name="Chen J."/>
            <person name="Zhu S."/>
            <person name="Lu R."/>
            <person name="Zhang X."/>
            <person name="Li P."/>
            <person name="Qiu J."/>
            <person name="Olsen K.M."/>
            <person name="Qiu Y."/>
        </authorList>
    </citation>
    <scope>NUCLEOTIDE SEQUENCE</scope>
    <source>
        <strain evidence="1">NBL</strain>
    </source>
</reference>
<protein>
    <submittedName>
        <fullName evidence="1">Uncharacterized protein</fullName>
    </submittedName>
</protein>
<keyword evidence="2" id="KW-1185">Reference proteome</keyword>
<gene>
    <name evidence="1" type="ORF">Dsin_022202</name>
</gene>
<dbReference type="Proteomes" id="UP001281410">
    <property type="component" value="Unassembled WGS sequence"/>
</dbReference>
<comment type="caution">
    <text evidence="1">The sequence shown here is derived from an EMBL/GenBank/DDBJ whole genome shotgun (WGS) entry which is preliminary data.</text>
</comment>
<dbReference type="AlphaFoldDB" id="A0AAE0A204"/>
<proteinExistence type="predicted"/>
<accession>A0AAE0A204</accession>